<evidence type="ECO:0000313" key="11">
    <source>
        <dbReference type="EMBL" id="KQL57802.1"/>
    </source>
</evidence>
<protein>
    <submittedName>
        <fullName evidence="11">Sodium:proton antiporter</fullName>
    </submittedName>
</protein>
<feature type="transmembrane region" description="Helical" evidence="9">
    <location>
        <begin position="72"/>
        <end position="100"/>
    </location>
</feature>
<name>A0A9D5I1L0_9BACI</name>
<dbReference type="NCBIfam" id="TIGR00931">
    <property type="entry name" value="antiport_nhaC"/>
    <property type="match status" value="1"/>
</dbReference>
<proteinExistence type="inferred from homology"/>
<reference evidence="11 12" key="1">
    <citation type="submission" date="2015-09" db="EMBL/GenBank/DDBJ databases">
        <title>Genome sequencing project for genomic taxonomy and phylogenomics of Bacillus-like bacteria.</title>
        <authorList>
            <person name="Liu B."/>
            <person name="Wang J."/>
            <person name="Zhu Y."/>
            <person name="Liu G."/>
            <person name="Chen Q."/>
            <person name="Chen Z."/>
            <person name="Lan J."/>
            <person name="Che J."/>
            <person name="Ge C."/>
            <person name="Shi H."/>
            <person name="Pan Z."/>
            <person name="Liu X."/>
        </authorList>
    </citation>
    <scope>NUCLEOTIDE SEQUENCE [LARGE SCALE GENOMIC DNA]</scope>
    <source>
        <strain evidence="11 12">DSM 19153</strain>
    </source>
</reference>
<evidence type="ECO:0000259" key="10">
    <source>
        <dbReference type="Pfam" id="PF03553"/>
    </source>
</evidence>
<dbReference type="EMBL" id="LJJD01000014">
    <property type="protein sequence ID" value="KQL57802.1"/>
    <property type="molecule type" value="Genomic_DNA"/>
</dbReference>
<evidence type="ECO:0000256" key="4">
    <source>
        <dbReference type="ARBA" id="ARBA00022475"/>
    </source>
</evidence>
<organism evidence="11 12">
    <name type="scientific">Alkalicoccobacillus plakortidis</name>
    <dbReference type="NCBI Taxonomy" id="444060"/>
    <lineage>
        <taxon>Bacteria</taxon>
        <taxon>Bacillati</taxon>
        <taxon>Bacillota</taxon>
        <taxon>Bacilli</taxon>
        <taxon>Bacillales</taxon>
        <taxon>Bacillaceae</taxon>
        <taxon>Alkalicoccobacillus</taxon>
    </lineage>
</organism>
<evidence type="ECO:0000256" key="6">
    <source>
        <dbReference type="ARBA" id="ARBA00022989"/>
    </source>
</evidence>
<evidence type="ECO:0000256" key="2">
    <source>
        <dbReference type="ARBA" id="ARBA00022448"/>
    </source>
</evidence>
<feature type="transmembrane region" description="Helical" evidence="9">
    <location>
        <begin position="430"/>
        <end position="449"/>
    </location>
</feature>
<feature type="transmembrane region" description="Helical" evidence="9">
    <location>
        <begin position="7"/>
        <end position="28"/>
    </location>
</feature>
<dbReference type="InterPro" id="IPR004770">
    <property type="entry name" value="Na/H_antiport_NhaC"/>
</dbReference>
<dbReference type="AlphaFoldDB" id="A0A9D5I1L0"/>
<feature type="transmembrane region" description="Helical" evidence="9">
    <location>
        <begin position="34"/>
        <end position="52"/>
    </location>
</feature>
<keyword evidence="5 9" id="KW-0812">Transmembrane</keyword>
<dbReference type="PANTHER" id="PTHR33451">
    <property type="entry name" value="MALATE-2H(+)/NA(+)-LACTATE ANTIPORTER"/>
    <property type="match status" value="1"/>
</dbReference>
<dbReference type="Proteomes" id="UP000051061">
    <property type="component" value="Unassembled WGS sequence"/>
</dbReference>
<evidence type="ECO:0000256" key="3">
    <source>
        <dbReference type="ARBA" id="ARBA00022449"/>
    </source>
</evidence>
<keyword evidence="12" id="KW-1185">Reference proteome</keyword>
<keyword evidence="2" id="KW-0813">Transport</keyword>
<dbReference type="GO" id="GO:0005886">
    <property type="term" value="C:plasma membrane"/>
    <property type="evidence" value="ECO:0007669"/>
    <property type="project" value="UniProtKB-SubCell"/>
</dbReference>
<evidence type="ECO:0000256" key="9">
    <source>
        <dbReference type="SAM" id="Phobius"/>
    </source>
</evidence>
<accession>A0A9D5I1L0</accession>
<dbReference type="Pfam" id="PF03553">
    <property type="entry name" value="Na_H_antiporter"/>
    <property type="match status" value="1"/>
</dbReference>
<keyword evidence="4" id="KW-1003">Cell membrane</keyword>
<keyword evidence="3" id="KW-0050">Antiport</keyword>
<evidence type="ECO:0000256" key="7">
    <source>
        <dbReference type="ARBA" id="ARBA00023136"/>
    </source>
</evidence>
<evidence type="ECO:0000256" key="1">
    <source>
        <dbReference type="ARBA" id="ARBA00004651"/>
    </source>
</evidence>
<comment type="caution">
    <text evidence="11">The sequence shown here is derived from an EMBL/GenBank/DDBJ whole genome shotgun (WGS) entry which is preliminary data.</text>
</comment>
<feature type="transmembrane region" description="Helical" evidence="9">
    <location>
        <begin position="228"/>
        <end position="249"/>
    </location>
</feature>
<feature type="domain" description="Na+/H+ antiporter NhaC-like C-terminal" evidence="10">
    <location>
        <begin position="157"/>
        <end position="449"/>
    </location>
</feature>
<evidence type="ECO:0000256" key="8">
    <source>
        <dbReference type="ARBA" id="ARBA00038435"/>
    </source>
</evidence>
<gene>
    <name evidence="11" type="ORF">AN965_05615</name>
</gene>
<comment type="similarity">
    <text evidence="8">Belongs to the NhaC Na(+)/H(+) (TC 2.A.35) antiporter family.</text>
</comment>
<feature type="transmembrane region" description="Helical" evidence="9">
    <location>
        <begin position="189"/>
        <end position="208"/>
    </location>
</feature>
<dbReference type="GO" id="GO:0015297">
    <property type="term" value="F:antiporter activity"/>
    <property type="evidence" value="ECO:0007669"/>
    <property type="project" value="UniProtKB-KW"/>
</dbReference>
<evidence type="ECO:0000313" key="12">
    <source>
        <dbReference type="Proteomes" id="UP000051061"/>
    </source>
</evidence>
<sequence>MEKKLSIGSSVLLLALMMALIITSMTAFQAEPHIPLLICLVVVSIIGLFLNIKWDQLEKAMIKGVTDGTKAIIILSLVGIVIAVWMMSGTVPTILFYGLTFITPEWFAVSALMICMIVSSFTGSSFTTIGSVGVAMMGIGLALGVNPAMAAGAIICGACFGDKMSPLSDTTNLASGVTGVDLFVHIRHLMWTTIPSFIITLIIFFFIGRSYSTTTIEGIQEMLTTLDASFSISFLTLLSPLIVVILAFIRFPTVPALVVGILTGLLTVGLVQGNWLISEWFTVVQHGFILETGNDAINAIVDAGGLQSMMWSISLVIIALLLGSLIQRIGLIDGLLEFFRSFLSNRGNLIGATAASSISVNALTGEQYLSILLPSKAFEMHYERLNIAKKNLSRTLEDAGTLVNPLIPWGVSGAFFASTLGVAVMDYIPFAFFLFLSPILTVLFGYLGIGVGKSTES</sequence>
<dbReference type="InterPro" id="IPR052180">
    <property type="entry name" value="NhaC_Na-H+_Antiporter"/>
</dbReference>
<feature type="transmembrane region" description="Helical" evidence="9">
    <location>
        <begin position="256"/>
        <end position="277"/>
    </location>
</feature>
<dbReference type="PANTHER" id="PTHR33451:SF6">
    <property type="entry name" value="NA(+)_H(+) ANTIPORTER NHAC"/>
    <property type="match status" value="1"/>
</dbReference>
<feature type="transmembrane region" description="Helical" evidence="9">
    <location>
        <begin position="309"/>
        <end position="331"/>
    </location>
</feature>
<keyword evidence="6 9" id="KW-1133">Transmembrane helix</keyword>
<dbReference type="InterPro" id="IPR018461">
    <property type="entry name" value="Na/H_Antiport_NhaC-like_C"/>
</dbReference>
<feature type="transmembrane region" description="Helical" evidence="9">
    <location>
        <begin position="106"/>
        <end position="129"/>
    </location>
</feature>
<evidence type="ECO:0000256" key="5">
    <source>
        <dbReference type="ARBA" id="ARBA00022692"/>
    </source>
</evidence>
<keyword evidence="7 9" id="KW-0472">Membrane</keyword>
<feature type="transmembrane region" description="Helical" evidence="9">
    <location>
        <begin position="402"/>
        <end position="424"/>
    </location>
</feature>
<comment type="subcellular location">
    <subcellularLocation>
        <location evidence="1">Cell membrane</location>
        <topology evidence="1">Multi-pass membrane protein</topology>
    </subcellularLocation>
</comment>